<dbReference type="EMBL" id="KI894010">
    <property type="protein sequence ID" value="OCF50618.1"/>
    <property type="molecule type" value="Genomic_DNA"/>
</dbReference>
<reference evidence="9" key="3">
    <citation type="submission" date="2016-07" db="EMBL/GenBank/DDBJ databases">
        <title>Evolution of pathogenesis and genome organization in the Tremellales.</title>
        <authorList>
            <person name="Cuomo C."/>
            <person name="Litvintseva A."/>
            <person name="Heitman J."/>
            <person name="Chen Y."/>
            <person name="Sun S."/>
            <person name="Springer D."/>
            <person name="Dromer F."/>
            <person name="Young S."/>
            <person name="Zeng Q."/>
            <person name="Chapman S."/>
            <person name="Gujja S."/>
            <person name="Saif S."/>
            <person name="Birren B."/>
        </authorList>
    </citation>
    <scope>NUCLEOTIDE SEQUENCE</scope>
    <source>
        <strain evidence="9">CBS 10737</strain>
    </source>
</reference>
<feature type="region of interest" description="Disordered" evidence="6">
    <location>
        <begin position="1"/>
        <end position="20"/>
    </location>
</feature>
<evidence type="ECO:0000259" key="8">
    <source>
        <dbReference type="PROSITE" id="PS50850"/>
    </source>
</evidence>
<keyword evidence="4 7" id="KW-1133">Transmembrane helix</keyword>
<dbReference type="InterPro" id="IPR036259">
    <property type="entry name" value="MFS_trans_sf"/>
</dbReference>
<feature type="compositionally biased region" description="Basic and acidic residues" evidence="6">
    <location>
        <begin position="1"/>
        <end position="13"/>
    </location>
</feature>
<evidence type="ECO:0000256" key="2">
    <source>
        <dbReference type="ARBA" id="ARBA00022448"/>
    </source>
</evidence>
<feature type="transmembrane region" description="Helical" evidence="7">
    <location>
        <begin position="112"/>
        <end position="129"/>
    </location>
</feature>
<sequence>MTAYKVDTHDPIGDTKSFSHQIETADDDHTATAEKHDEDVDRHLAVRCPESLRHLSPEETAVMDRRITHKLDILLMPVLMALYILNYLDRQNISSAKIAGITKDLHMTTTQYNTAVAVLFAGYVSLQIPSNMLISKISYPGIYICFMCAIWGTISACTGAVQSFAGLAVCRTILGFAEAAF</sequence>
<dbReference type="InterPro" id="IPR020846">
    <property type="entry name" value="MFS_dom"/>
</dbReference>
<dbReference type="Gene3D" id="1.20.1250.20">
    <property type="entry name" value="MFS general substrate transporter like domains"/>
    <property type="match status" value="1"/>
</dbReference>
<evidence type="ECO:0000313" key="11">
    <source>
        <dbReference type="Proteomes" id="UP000094020"/>
    </source>
</evidence>
<evidence type="ECO:0000256" key="3">
    <source>
        <dbReference type="ARBA" id="ARBA00022692"/>
    </source>
</evidence>
<dbReference type="KEGG" id="kpin:30172312"/>
<dbReference type="SUPFAM" id="SSF103473">
    <property type="entry name" value="MFS general substrate transporter"/>
    <property type="match status" value="1"/>
</dbReference>
<dbReference type="PANTHER" id="PTHR43791">
    <property type="entry name" value="PERMEASE-RELATED"/>
    <property type="match status" value="1"/>
</dbReference>
<evidence type="ECO:0000256" key="4">
    <source>
        <dbReference type="ARBA" id="ARBA00022989"/>
    </source>
</evidence>
<evidence type="ECO:0000313" key="9">
    <source>
        <dbReference type="EMBL" id="OCF50618.1"/>
    </source>
</evidence>
<keyword evidence="3 7" id="KW-0812">Transmembrane</keyword>
<dbReference type="InterPro" id="IPR011701">
    <property type="entry name" value="MFS"/>
</dbReference>
<reference evidence="9" key="1">
    <citation type="submission" date="2013-07" db="EMBL/GenBank/DDBJ databases">
        <title>The Genome Sequence of Cryptococcus pinus CBS10737.</title>
        <authorList>
            <consortium name="The Broad Institute Genome Sequencing Platform"/>
            <person name="Cuomo C."/>
            <person name="Litvintseva A."/>
            <person name="Chen Y."/>
            <person name="Heitman J."/>
            <person name="Sun S."/>
            <person name="Springer D."/>
            <person name="Dromer F."/>
            <person name="Young S.K."/>
            <person name="Zeng Q."/>
            <person name="Gargeya S."/>
            <person name="Fitzgerald M."/>
            <person name="Abouelleil A."/>
            <person name="Alvarado L."/>
            <person name="Berlin A.M."/>
            <person name="Chapman S.B."/>
            <person name="Dewar J."/>
            <person name="Goldberg J."/>
            <person name="Griggs A."/>
            <person name="Gujja S."/>
            <person name="Hansen M."/>
            <person name="Howarth C."/>
            <person name="Imamovic A."/>
            <person name="Larimer J."/>
            <person name="McCowan C."/>
            <person name="Murphy C."/>
            <person name="Pearson M."/>
            <person name="Priest M."/>
            <person name="Roberts A."/>
            <person name="Saif S."/>
            <person name="Shea T."/>
            <person name="Sykes S."/>
            <person name="Wortman J."/>
            <person name="Nusbaum C."/>
            <person name="Birren B."/>
        </authorList>
    </citation>
    <scope>NUCLEOTIDE SEQUENCE [LARGE SCALE GENOMIC DNA]</scope>
    <source>
        <strain evidence="9">CBS 10737</strain>
    </source>
</reference>
<dbReference type="AlphaFoldDB" id="A0A1B9I512"/>
<dbReference type="RefSeq" id="XP_019011837.1">
    <property type="nucleotide sequence ID" value="XM_019155683.1"/>
</dbReference>
<dbReference type="PROSITE" id="PS50850">
    <property type="entry name" value="MFS"/>
    <property type="match status" value="1"/>
</dbReference>
<comment type="subcellular location">
    <subcellularLocation>
        <location evidence="1">Membrane</location>
        <topology evidence="1">Multi-pass membrane protein</topology>
    </subcellularLocation>
</comment>
<dbReference type="OrthoDB" id="2985014at2759"/>
<dbReference type="GO" id="GO:0016020">
    <property type="term" value="C:membrane"/>
    <property type="evidence" value="ECO:0007669"/>
    <property type="project" value="UniProtKB-SubCell"/>
</dbReference>
<proteinExistence type="predicted"/>
<dbReference type="Pfam" id="PF07690">
    <property type="entry name" value="MFS_1"/>
    <property type="match status" value="1"/>
</dbReference>
<protein>
    <recommendedName>
        <fullName evidence="8">Major facilitator superfamily (MFS) profile domain-containing protein</fullName>
    </recommendedName>
</protein>
<feature type="domain" description="Major facilitator superfamily (MFS) profile" evidence="8">
    <location>
        <begin position="75"/>
        <end position="181"/>
    </location>
</feature>
<evidence type="ECO:0000313" key="10">
    <source>
        <dbReference type="EMBL" id="WWC71194.1"/>
    </source>
</evidence>
<evidence type="ECO:0000256" key="7">
    <source>
        <dbReference type="SAM" id="Phobius"/>
    </source>
</evidence>
<keyword evidence="11" id="KW-1185">Reference proteome</keyword>
<name>A0A1B9I512_9TREE</name>
<dbReference type="STRING" id="1296096.A0A1B9I512"/>
<gene>
    <name evidence="9" type="ORF">I206_03943</name>
    <name evidence="10" type="ORF">I206_105147</name>
</gene>
<reference evidence="10" key="2">
    <citation type="submission" date="2013-07" db="EMBL/GenBank/DDBJ databases">
        <authorList>
            <consortium name="The Broad Institute Genome Sequencing Platform"/>
            <person name="Cuomo C."/>
            <person name="Litvintseva A."/>
            <person name="Chen Y."/>
            <person name="Heitman J."/>
            <person name="Sun S."/>
            <person name="Springer D."/>
            <person name="Dromer F."/>
            <person name="Young S.K."/>
            <person name="Zeng Q."/>
            <person name="Gargeya S."/>
            <person name="Fitzgerald M."/>
            <person name="Abouelleil A."/>
            <person name="Alvarado L."/>
            <person name="Berlin A.M."/>
            <person name="Chapman S.B."/>
            <person name="Dewar J."/>
            <person name="Goldberg J."/>
            <person name="Griggs A."/>
            <person name="Gujja S."/>
            <person name="Hansen M."/>
            <person name="Howarth C."/>
            <person name="Imamovic A."/>
            <person name="Larimer J."/>
            <person name="McCowan C."/>
            <person name="Murphy C."/>
            <person name="Pearson M."/>
            <person name="Priest M."/>
            <person name="Roberts A."/>
            <person name="Saif S."/>
            <person name="Shea T."/>
            <person name="Sykes S."/>
            <person name="Wortman J."/>
            <person name="Nusbaum C."/>
            <person name="Birren B."/>
        </authorList>
    </citation>
    <scope>NUCLEOTIDE SEQUENCE</scope>
    <source>
        <strain evidence="10">CBS 10737</strain>
    </source>
</reference>
<keyword evidence="5 7" id="KW-0472">Membrane</keyword>
<keyword evidence="2" id="KW-0813">Transport</keyword>
<dbReference type="GO" id="GO:0022857">
    <property type="term" value="F:transmembrane transporter activity"/>
    <property type="evidence" value="ECO:0007669"/>
    <property type="project" value="InterPro"/>
</dbReference>
<reference evidence="10" key="4">
    <citation type="submission" date="2024-02" db="EMBL/GenBank/DDBJ databases">
        <title>Comparative genomics of Cryptococcus and Kwoniella reveals pathogenesis evolution and contrasting modes of karyotype evolution via chromosome fusion or intercentromeric recombination.</title>
        <authorList>
            <person name="Coelho M.A."/>
            <person name="David-Palma M."/>
            <person name="Shea T."/>
            <person name="Bowers K."/>
            <person name="McGinley-Smith S."/>
            <person name="Mohammad A.W."/>
            <person name="Gnirke A."/>
            <person name="Yurkov A.M."/>
            <person name="Nowrousian M."/>
            <person name="Sun S."/>
            <person name="Cuomo C.A."/>
            <person name="Heitman J."/>
        </authorList>
    </citation>
    <scope>NUCLEOTIDE SEQUENCE</scope>
    <source>
        <strain evidence="10">CBS 10737</strain>
    </source>
</reference>
<dbReference type="GeneID" id="30172312"/>
<evidence type="ECO:0000256" key="1">
    <source>
        <dbReference type="ARBA" id="ARBA00004141"/>
    </source>
</evidence>
<evidence type="ECO:0000256" key="6">
    <source>
        <dbReference type="SAM" id="MobiDB-lite"/>
    </source>
</evidence>
<dbReference type="PANTHER" id="PTHR43791:SF23">
    <property type="entry name" value="MAJOR FACILITATOR SUPERFAMILY (MFS) PROFILE DOMAIN-CONTAINING PROTEIN"/>
    <property type="match status" value="1"/>
</dbReference>
<feature type="transmembrane region" description="Helical" evidence="7">
    <location>
        <begin position="141"/>
        <end position="161"/>
    </location>
</feature>
<accession>A0A1B9I512</accession>
<organism evidence="9">
    <name type="scientific">Kwoniella pini CBS 10737</name>
    <dbReference type="NCBI Taxonomy" id="1296096"/>
    <lineage>
        <taxon>Eukaryota</taxon>
        <taxon>Fungi</taxon>
        <taxon>Dikarya</taxon>
        <taxon>Basidiomycota</taxon>
        <taxon>Agaricomycotina</taxon>
        <taxon>Tremellomycetes</taxon>
        <taxon>Tremellales</taxon>
        <taxon>Cryptococcaceae</taxon>
        <taxon>Kwoniella</taxon>
    </lineage>
</organism>
<dbReference type="Proteomes" id="UP000094020">
    <property type="component" value="Chromosome 7"/>
</dbReference>
<dbReference type="EMBL" id="CP144525">
    <property type="protein sequence ID" value="WWC71194.1"/>
    <property type="molecule type" value="Genomic_DNA"/>
</dbReference>
<evidence type="ECO:0000256" key="5">
    <source>
        <dbReference type="ARBA" id="ARBA00023136"/>
    </source>
</evidence>